<comment type="subcellular location">
    <subcellularLocation>
        <location evidence="5">Cell inner membrane</location>
        <topology evidence="5">Multi-pass membrane protein</topology>
    </subcellularLocation>
</comment>
<evidence type="ECO:0000256" key="5">
    <source>
        <dbReference type="HAMAP-Rule" id="MF_00189"/>
    </source>
</evidence>
<comment type="similarity">
    <text evidence="5">Belongs to the YciB family.</text>
</comment>
<sequence length="198" mass="22519">MSETTTTTAAKPQPEWLQPLLEIGPLVIFFIMNWQLGIYWATGGFMAAMVVSVSASLFIMKRLPVMPIFTLVVVLLFGSLTLWLQDETFIKLKPTITNLAFALMLWAGLAFDRPLLKYAFGTVFNLTREGWRILTFRWALFFVFLALVNEVVWRNFSTDTWVAFKVFGIMPITMIFAMAQLPVLNRHALAEDGGERPS</sequence>
<evidence type="ECO:0000256" key="2">
    <source>
        <dbReference type="ARBA" id="ARBA00022692"/>
    </source>
</evidence>
<protein>
    <recommendedName>
        <fullName evidence="5">Inner membrane-spanning protein YciB</fullName>
    </recommendedName>
</protein>
<feature type="transmembrane region" description="Helical" evidence="5">
    <location>
        <begin position="96"/>
        <end position="116"/>
    </location>
</feature>
<evidence type="ECO:0000256" key="1">
    <source>
        <dbReference type="ARBA" id="ARBA00022475"/>
    </source>
</evidence>
<dbReference type="OrthoDB" id="9788219at2"/>
<proteinExistence type="inferred from homology"/>
<dbReference type="NCBIfam" id="NF001323">
    <property type="entry name" value="PRK00259.1-1"/>
    <property type="match status" value="1"/>
</dbReference>
<dbReference type="PANTHER" id="PTHR36917:SF1">
    <property type="entry name" value="INNER MEMBRANE-SPANNING PROTEIN YCIB"/>
    <property type="match status" value="1"/>
</dbReference>
<gene>
    <name evidence="5" type="primary">yciB</name>
    <name evidence="6" type="ORF">N177_1412</name>
</gene>
<feature type="transmembrane region" description="Helical" evidence="5">
    <location>
        <begin position="39"/>
        <end position="59"/>
    </location>
</feature>
<evidence type="ECO:0000313" key="7">
    <source>
        <dbReference type="Proteomes" id="UP000017819"/>
    </source>
</evidence>
<dbReference type="eggNOG" id="COG2917">
    <property type="taxonomic scope" value="Bacteria"/>
</dbReference>
<keyword evidence="1 5" id="KW-1003">Cell membrane</keyword>
<keyword evidence="3 5" id="KW-1133">Transmembrane helix</keyword>
<accession>V4R2A0</accession>
<dbReference type="Pfam" id="PF04279">
    <property type="entry name" value="IspA"/>
    <property type="match status" value="1"/>
</dbReference>
<keyword evidence="2 5" id="KW-0812">Transmembrane</keyword>
<dbReference type="PATRIC" id="fig|631454.5.peg.1397"/>
<keyword evidence="7" id="KW-1185">Reference proteome</keyword>
<dbReference type="RefSeq" id="WP_023431557.1">
    <property type="nucleotide sequence ID" value="NZ_AWXZ01000017.1"/>
</dbReference>
<evidence type="ECO:0000256" key="3">
    <source>
        <dbReference type="ARBA" id="ARBA00022989"/>
    </source>
</evidence>
<organism evidence="6 7">
    <name type="scientific">Lutibaculum baratangense AMV1</name>
    <dbReference type="NCBI Taxonomy" id="631454"/>
    <lineage>
        <taxon>Bacteria</taxon>
        <taxon>Pseudomonadati</taxon>
        <taxon>Pseudomonadota</taxon>
        <taxon>Alphaproteobacteria</taxon>
        <taxon>Hyphomicrobiales</taxon>
        <taxon>Tepidamorphaceae</taxon>
        <taxon>Lutibaculum</taxon>
    </lineage>
</organism>
<reference evidence="6 7" key="1">
    <citation type="journal article" date="2014" name="Genome Announc.">
        <title>Draft Genome Sequence of Lutibaculum baratangense Strain AMV1T, Isolated from a Mud Volcano in Andamans, India.</title>
        <authorList>
            <person name="Singh A."/>
            <person name="Sreenivas A."/>
            <person name="Sathyanarayana Reddy G."/>
            <person name="Pinnaka A.K."/>
            <person name="Shivaji S."/>
        </authorList>
    </citation>
    <scope>NUCLEOTIDE SEQUENCE [LARGE SCALE GENOMIC DNA]</scope>
    <source>
        <strain evidence="6 7">AMV1</strain>
    </source>
</reference>
<dbReference type="EMBL" id="AWXZ01000017">
    <property type="protein sequence ID" value="ESR26077.1"/>
    <property type="molecule type" value="Genomic_DNA"/>
</dbReference>
<dbReference type="AlphaFoldDB" id="V4R2A0"/>
<feature type="transmembrane region" description="Helical" evidence="5">
    <location>
        <begin position="136"/>
        <end position="153"/>
    </location>
</feature>
<keyword evidence="5" id="KW-0997">Cell inner membrane</keyword>
<name>V4R2A0_9HYPH</name>
<dbReference type="PANTHER" id="PTHR36917">
    <property type="entry name" value="INTRACELLULAR SEPTATION PROTEIN A-RELATED"/>
    <property type="match status" value="1"/>
</dbReference>
<comment type="caution">
    <text evidence="6">The sequence shown here is derived from an EMBL/GenBank/DDBJ whole genome shotgun (WGS) entry which is preliminary data.</text>
</comment>
<dbReference type="NCBIfam" id="TIGR00997">
    <property type="entry name" value="ispZ"/>
    <property type="match status" value="1"/>
</dbReference>
<feature type="transmembrane region" description="Helical" evidence="5">
    <location>
        <begin position="160"/>
        <end position="179"/>
    </location>
</feature>
<dbReference type="HAMAP" id="MF_00189">
    <property type="entry name" value="YciB"/>
    <property type="match status" value="1"/>
</dbReference>
<evidence type="ECO:0000313" key="6">
    <source>
        <dbReference type="EMBL" id="ESR26077.1"/>
    </source>
</evidence>
<feature type="transmembrane region" description="Helical" evidence="5">
    <location>
        <begin position="65"/>
        <end position="84"/>
    </location>
</feature>
<keyword evidence="4 5" id="KW-0472">Membrane</keyword>
<dbReference type="GO" id="GO:0005886">
    <property type="term" value="C:plasma membrane"/>
    <property type="evidence" value="ECO:0007669"/>
    <property type="project" value="UniProtKB-SubCell"/>
</dbReference>
<dbReference type="Proteomes" id="UP000017819">
    <property type="component" value="Unassembled WGS sequence"/>
</dbReference>
<comment type="function">
    <text evidence="5">Plays a role in cell envelope biogenesis, maintenance of cell envelope integrity and membrane homeostasis.</text>
</comment>
<dbReference type="STRING" id="631454.N177_1412"/>
<dbReference type="InterPro" id="IPR006008">
    <property type="entry name" value="YciB"/>
</dbReference>
<evidence type="ECO:0000256" key="4">
    <source>
        <dbReference type="ARBA" id="ARBA00023136"/>
    </source>
</evidence>